<name>A0A0E9TVL5_ANGAN</name>
<protein>
    <submittedName>
        <fullName evidence="1">Uncharacterized protein</fullName>
    </submittedName>
</protein>
<evidence type="ECO:0000313" key="1">
    <source>
        <dbReference type="EMBL" id="JAH57621.1"/>
    </source>
</evidence>
<accession>A0A0E9TVL5</accession>
<dbReference type="EMBL" id="GBXM01028221">
    <property type="protein sequence ID" value="JAH80356.1"/>
    <property type="molecule type" value="Transcribed_RNA"/>
</dbReference>
<sequence length="32" mass="3702">MPPNWQNVTDMVLWREIKNSRFGAPSFVPGAR</sequence>
<dbReference type="EMBL" id="GBXM01050956">
    <property type="protein sequence ID" value="JAH57621.1"/>
    <property type="molecule type" value="Transcribed_RNA"/>
</dbReference>
<proteinExistence type="predicted"/>
<reference evidence="1" key="1">
    <citation type="submission" date="2014-11" db="EMBL/GenBank/DDBJ databases">
        <authorList>
            <person name="Amaro Gonzalez C."/>
        </authorList>
    </citation>
    <scope>NUCLEOTIDE SEQUENCE</scope>
</reference>
<reference evidence="1" key="2">
    <citation type="journal article" date="2015" name="Fish Shellfish Immunol.">
        <title>Early steps in the European eel (Anguilla anguilla)-Vibrio vulnificus interaction in the gills: Role of the RtxA13 toxin.</title>
        <authorList>
            <person name="Callol A."/>
            <person name="Pajuelo D."/>
            <person name="Ebbesson L."/>
            <person name="Teles M."/>
            <person name="MacKenzie S."/>
            <person name="Amaro C."/>
        </authorList>
    </citation>
    <scope>NUCLEOTIDE SEQUENCE</scope>
</reference>
<organism evidence="1">
    <name type="scientific">Anguilla anguilla</name>
    <name type="common">European freshwater eel</name>
    <name type="synonym">Muraena anguilla</name>
    <dbReference type="NCBI Taxonomy" id="7936"/>
    <lineage>
        <taxon>Eukaryota</taxon>
        <taxon>Metazoa</taxon>
        <taxon>Chordata</taxon>
        <taxon>Craniata</taxon>
        <taxon>Vertebrata</taxon>
        <taxon>Euteleostomi</taxon>
        <taxon>Actinopterygii</taxon>
        <taxon>Neopterygii</taxon>
        <taxon>Teleostei</taxon>
        <taxon>Anguilliformes</taxon>
        <taxon>Anguillidae</taxon>
        <taxon>Anguilla</taxon>
    </lineage>
</organism>
<dbReference type="AlphaFoldDB" id="A0A0E9TVL5"/>